<dbReference type="PANTHER" id="PTHR30399:SF1">
    <property type="entry name" value="UTP PYROPHOSPHATASE"/>
    <property type="match status" value="1"/>
</dbReference>
<reference evidence="2 3" key="1">
    <citation type="submission" date="2018-02" db="EMBL/GenBank/DDBJ databases">
        <title>Mycoplasma marinum and Mycoplasma todarodis sp. nov., moderately halophilic and psychrotolerant mycoplasmas isolated from cephalopods.</title>
        <authorList>
            <person name="Viver T."/>
        </authorList>
    </citation>
    <scope>NUCLEOTIDE SEQUENCE [LARGE SCALE GENOMIC DNA]</scope>
    <source>
        <strain evidence="2 3">PE</strain>
    </source>
</reference>
<dbReference type="PANTHER" id="PTHR30399">
    <property type="entry name" value="UNCHARACTERIZED PROTEIN YGJP"/>
    <property type="match status" value="1"/>
</dbReference>
<sequence length="231" mass="27898">METISYYFDKKIFKIHVIWTNNKNMYLKMDGDKVICSAPKGTSIIDVKLFVNQHATKFYEHSKNIKKNLLYSVREDFLYLFGKKFLIVRLTGLKTPRVKIMNDKIYIYAFDTSDENIEKVIKDILKKEIIKYINKRQRRFEKEMGVSSHACKFVYKTSTWGSNYVNQRRIIYSTKLAHYREAVIDYVIIHELAHHYHQNHSRDFWWFVGKFEPYYKDLRNELKADSEMKDE</sequence>
<gene>
    <name evidence="2" type="ORF">C4B24_00150</name>
</gene>
<name>A0A4R0XQY4_9MOLU</name>
<dbReference type="Gene3D" id="3.30.2010.10">
    <property type="entry name" value="Metalloproteases ('zincins'), catalytic domain"/>
    <property type="match status" value="1"/>
</dbReference>
<dbReference type="RefSeq" id="WP_131598215.1">
    <property type="nucleotide sequence ID" value="NZ_CBDBYK010000003.1"/>
</dbReference>
<dbReference type="Pfam" id="PF01863">
    <property type="entry name" value="YgjP-like"/>
    <property type="match status" value="1"/>
</dbReference>
<feature type="domain" description="YgjP-like metallopeptidase" evidence="1">
    <location>
        <begin position="23"/>
        <end position="224"/>
    </location>
</feature>
<keyword evidence="3" id="KW-1185">Reference proteome</keyword>
<dbReference type="Proteomes" id="UP000294192">
    <property type="component" value="Unassembled WGS sequence"/>
</dbReference>
<evidence type="ECO:0000313" key="2">
    <source>
        <dbReference type="EMBL" id="TCG12010.1"/>
    </source>
</evidence>
<dbReference type="AlphaFoldDB" id="A0A4R0XQY4"/>
<protein>
    <recommendedName>
        <fullName evidence="1">YgjP-like metallopeptidase domain-containing protein</fullName>
    </recommendedName>
</protein>
<comment type="caution">
    <text evidence="2">The sequence shown here is derived from an EMBL/GenBank/DDBJ whole genome shotgun (WGS) entry which is preliminary data.</text>
</comment>
<dbReference type="EMBL" id="PSZO01000001">
    <property type="protein sequence ID" value="TCG12010.1"/>
    <property type="molecule type" value="Genomic_DNA"/>
</dbReference>
<evidence type="ECO:0000313" key="3">
    <source>
        <dbReference type="Proteomes" id="UP000294192"/>
    </source>
</evidence>
<dbReference type="OrthoDB" id="9811177at2"/>
<accession>A0A4R0XQY4</accession>
<evidence type="ECO:0000259" key="1">
    <source>
        <dbReference type="Pfam" id="PF01863"/>
    </source>
</evidence>
<dbReference type="InterPro" id="IPR053136">
    <property type="entry name" value="UTP_pyrophosphatase-like"/>
</dbReference>
<dbReference type="CDD" id="cd07344">
    <property type="entry name" value="M48_yhfN_like"/>
    <property type="match status" value="1"/>
</dbReference>
<proteinExistence type="predicted"/>
<dbReference type="InterPro" id="IPR002725">
    <property type="entry name" value="YgjP-like_metallopeptidase"/>
</dbReference>
<organism evidence="2 3">
    <name type="scientific">Mycoplasma marinum</name>
    <dbReference type="NCBI Taxonomy" id="1937190"/>
    <lineage>
        <taxon>Bacteria</taxon>
        <taxon>Bacillati</taxon>
        <taxon>Mycoplasmatota</taxon>
        <taxon>Mollicutes</taxon>
        <taxon>Mycoplasmataceae</taxon>
        <taxon>Mycoplasma</taxon>
    </lineage>
</organism>